<comment type="caution">
    <text evidence="3">The sequence shown here is derived from an EMBL/GenBank/DDBJ whole genome shotgun (WGS) entry which is preliminary data.</text>
</comment>
<dbReference type="GO" id="GO:0004553">
    <property type="term" value="F:hydrolase activity, hydrolyzing O-glycosyl compounds"/>
    <property type="evidence" value="ECO:0007669"/>
    <property type="project" value="UniProtKB-ARBA"/>
</dbReference>
<protein>
    <submittedName>
        <fullName evidence="3">DUF4983 domain-containing protein</fullName>
    </submittedName>
</protein>
<dbReference type="Gene3D" id="3.40.720.10">
    <property type="entry name" value="Alkaline Phosphatase, subunit A"/>
    <property type="match status" value="1"/>
</dbReference>
<feature type="domain" description="DUF4983" evidence="2">
    <location>
        <begin position="522"/>
        <end position="616"/>
    </location>
</feature>
<evidence type="ECO:0000313" key="4">
    <source>
        <dbReference type="Proteomes" id="UP000622475"/>
    </source>
</evidence>
<evidence type="ECO:0000256" key="1">
    <source>
        <dbReference type="SAM" id="SignalP"/>
    </source>
</evidence>
<dbReference type="PROSITE" id="PS51257">
    <property type="entry name" value="PROKAR_LIPOPROTEIN"/>
    <property type="match status" value="1"/>
</dbReference>
<dbReference type="Pfam" id="PF16356">
    <property type="entry name" value="DUF4983"/>
    <property type="match status" value="1"/>
</dbReference>
<reference evidence="3" key="1">
    <citation type="submission" date="2020-10" db="EMBL/GenBank/DDBJ databases">
        <title>Mucilaginibacter mali sp. nov., isolated from rhizosphere soil of apple orchard.</title>
        <authorList>
            <person name="Lee J.-S."/>
            <person name="Kim H.S."/>
            <person name="Kim J.-S."/>
        </authorList>
    </citation>
    <scope>NUCLEOTIDE SEQUENCE</scope>
    <source>
        <strain evidence="3">KCTC 22746</strain>
    </source>
</reference>
<dbReference type="Gene3D" id="2.60.120.200">
    <property type="match status" value="1"/>
</dbReference>
<gene>
    <name evidence="3" type="ORF">IRJ16_22325</name>
</gene>
<accession>A0A929L1X3</accession>
<proteinExistence type="predicted"/>
<dbReference type="EMBL" id="JADFFL010000014">
    <property type="protein sequence ID" value="MBE9664633.1"/>
    <property type="molecule type" value="Genomic_DNA"/>
</dbReference>
<evidence type="ECO:0000313" key="3">
    <source>
        <dbReference type="EMBL" id="MBE9664633.1"/>
    </source>
</evidence>
<feature type="chain" id="PRO_5038108664" evidence="1">
    <location>
        <begin position="25"/>
        <end position="618"/>
    </location>
</feature>
<feature type="signal peptide" evidence="1">
    <location>
        <begin position="1"/>
        <end position="24"/>
    </location>
</feature>
<dbReference type="SUPFAM" id="SSF49899">
    <property type="entry name" value="Concanavalin A-like lectins/glucanases"/>
    <property type="match status" value="1"/>
</dbReference>
<name>A0A929L1X3_9SPHI</name>
<dbReference type="GO" id="GO:0005975">
    <property type="term" value="P:carbohydrate metabolic process"/>
    <property type="evidence" value="ECO:0007669"/>
    <property type="project" value="UniProtKB-ARBA"/>
</dbReference>
<dbReference type="InterPro" id="IPR032309">
    <property type="entry name" value="DUF4983"/>
</dbReference>
<dbReference type="RefSeq" id="WP_194114128.1">
    <property type="nucleotide sequence ID" value="NZ_JADFFL010000014.1"/>
</dbReference>
<dbReference type="SUPFAM" id="SSF53649">
    <property type="entry name" value="Alkaline phosphatase-like"/>
    <property type="match status" value="1"/>
</dbReference>
<dbReference type="Proteomes" id="UP000622475">
    <property type="component" value="Unassembled WGS sequence"/>
</dbReference>
<dbReference type="InterPro" id="IPR013320">
    <property type="entry name" value="ConA-like_dom_sf"/>
</dbReference>
<dbReference type="AlphaFoldDB" id="A0A929L1X3"/>
<organism evidence="3 4">
    <name type="scientific">Mucilaginibacter myungsuensis</name>
    <dbReference type="NCBI Taxonomy" id="649104"/>
    <lineage>
        <taxon>Bacteria</taxon>
        <taxon>Pseudomonadati</taxon>
        <taxon>Bacteroidota</taxon>
        <taxon>Sphingobacteriia</taxon>
        <taxon>Sphingobacteriales</taxon>
        <taxon>Sphingobacteriaceae</taxon>
        <taxon>Mucilaginibacter</taxon>
    </lineage>
</organism>
<dbReference type="InterPro" id="IPR017850">
    <property type="entry name" value="Alkaline_phosphatase_core_sf"/>
</dbReference>
<evidence type="ECO:0000259" key="2">
    <source>
        <dbReference type="Pfam" id="PF16356"/>
    </source>
</evidence>
<sequence>MKNFKAKLLGVCVFAIALSTACNRGFDKVVPNSPPNPTISYKVPKVLYIIADGARGTSVRDGATPVIKSLLPNAIYSWNGLSDGNGTNATTWADMITGVSKDKHNVLSEDFAGNRLNDFPSIFERIKSIRNQMRIAAFSSSASFKDKLTGGTDVSESFATDAEVKTRMVDFLKADTASIIVGEFKGIQTAGLASGFDNSFPAYAAAITTFDTQVGEILDALKKRPTYDNENWMVIIASNKGGAYTLPANQDDKTVFSVAANNTFTIIYNPAFKTTFVAKPFVGNIYAGRAPRFLGDPQKAVATTSTAPIPGATNGANESDIFNFGTTRSFTISVKVKKHRNPSNVSRGEYFYEWSGFLGKRGAQGTPGTPFTGWGDRAEAGAGWDFCLFQNRWRFLYGGNTTQIEFNGKEPAGLEFSGDTWHDLTAVVEVKADNRKYLRLYTDGVMAFTNYNGSIANPSRVEYAMPGLPNFDNKSALRMGYTPGEINGSLGKIDVEIKELKIFNVALPDAVVTQFACDQTIDASHPYYSQLLGYWPCNEGSGNRLRDVTGGFGGGMDMTLAGGYTWESFSNDLMCSPPSVNFALQVPKNTDIPVQILSWLNLARQASWGLTGKVWIAN</sequence>
<keyword evidence="4" id="KW-1185">Reference proteome</keyword>
<keyword evidence="1" id="KW-0732">Signal</keyword>